<gene>
    <name evidence="2" type="ORF">ACFSGI_17285</name>
</gene>
<dbReference type="Proteomes" id="UP001597403">
    <property type="component" value="Unassembled WGS sequence"/>
</dbReference>
<evidence type="ECO:0000313" key="3">
    <source>
        <dbReference type="Proteomes" id="UP001597403"/>
    </source>
</evidence>
<accession>A0ABW4UWY1</accession>
<dbReference type="RefSeq" id="WP_379283779.1">
    <property type="nucleotide sequence ID" value="NZ_JBHUGF010000010.1"/>
</dbReference>
<evidence type="ECO:0000313" key="2">
    <source>
        <dbReference type="EMBL" id="MFD1991726.1"/>
    </source>
</evidence>
<evidence type="ECO:0000256" key="1">
    <source>
        <dbReference type="SAM" id="Phobius"/>
    </source>
</evidence>
<keyword evidence="1" id="KW-0472">Membrane</keyword>
<name>A0ABW4UWY1_9BACL</name>
<sequence length="81" mass="9301">MRKGRDILLINTLAWIGTLFMVLAVILSSRGFGEIGVRRRNDDAEIQAYMERKKKRIQWAIRSFGVAVVIYIVVFIIYALG</sequence>
<keyword evidence="3" id="KW-1185">Reference proteome</keyword>
<dbReference type="EMBL" id="JBHUGF010000010">
    <property type="protein sequence ID" value="MFD1991726.1"/>
    <property type="molecule type" value="Genomic_DNA"/>
</dbReference>
<protein>
    <submittedName>
        <fullName evidence="2">Uncharacterized protein</fullName>
    </submittedName>
</protein>
<feature type="transmembrane region" description="Helical" evidence="1">
    <location>
        <begin position="59"/>
        <end position="80"/>
    </location>
</feature>
<proteinExistence type="predicted"/>
<keyword evidence="1" id="KW-1133">Transmembrane helix</keyword>
<keyword evidence="1" id="KW-0812">Transmembrane</keyword>
<organism evidence="2 3">
    <name type="scientific">Paenibacillus nicotianae</name>
    <dbReference type="NCBI Taxonomy" id="1526551"/>
    <lineage>
        <taxon>Bacteria</taxon>
        <taxon>Bacillati</taxon>
        <taxon>Bacillota</taxon>
        <taxon>Bacilli</taxon>
        <taxon>Bacillales</taxon>
        <taxon>Paenibacillaceae</taxon>
        <taxon>Paenibacillus</taxon>
    </lineage>
</organism>
<comment type="caution">
    <text evidence="2">The sequence shown here is derived from an EMBL/GenBank/DDBJ whole genome shotgun (WGS) entry which is preliminary data.</text>
</comment>
<feature type="transmembrane region" description="Helical" evidence="1">
    <location>
        <begin position="12"/>
        <end position="32"/>
    </location>
</feature>
<reference evidence="3" key="1">
    <citation type="journal article" date="2019" name="Int. J. Syst. Evol. Microbiol.">
        <title>The Global Catalogue of Microorganisms (GCM) 10K type strain sequencing project: providing services to taxonomists for standard genome sequencing and annotation.</title>
        <authorList>
            <consortium name="The Broad Institute Genomics Platform"/>
            <consortium name="The Broad Institute Genome Sequencing Center for Infectious Disease"/>
            <person name="Wu L."/>
            <person name="Ma J."/>
        </authorList>
    </citation>
    <scope>NUCLEOTIDE SEQUENCE [LARGE SCALE GENOMIC DNA]</scope>
    <source>
        <strain evidence="3">CGMCC 1.15067</strain>
    </source>
</reference>